<evidence type="ECO:0000256" key="3">
    <source>
        <dbReference type="ARBA" id="ARBA00022618"/>
    </source>
</evidence>
<keyword evidence="1 11" id="KW-1003">Cell membrane</keyword>
<comment type="similarity">
    <text evidence="11">Belongs to the glycosyltransferase 28 family. MurG subfamily.</text>
</comment>
<dbReference type="EC" id="2.4.1.227" evidence="11"/>
<dbReference type="OMA" id="AADMMLC"/>
<evidence type="ECO:0000256" key="6">
    <source>
        <dbReference type="ARBA" id="ARBA00022960"/>
    </source>
</evidence>
<dbReference type="UniPathway" id="UPA00219"/>
<dbReference type="Proteomes" id="UP000058636">
    <property type="component" value="Unassembled WGS sequence"/>
</dbReference>
<feature type="domain" description="Glycosyltransferase family 28 N-terminal" evidence="12">
    <location>
        <begin position="4"/>
        <end position="145"/>
    </location>
</feature>
<name>A0A124FFY8_9THEM</name>
<evidence type="ECO:0000256" key="2">
    <source>
        <dbReference type="ARBA" id="ARBA00022519"/>
    </source>
</evidence>
<evidence type="ECO:0000259" key="13">
    <source>
        <dbReference type="Pfam" id="PF04101"/>
    </source>
</evidence>
<dbReference type="GO" id="GO:0051301">
    <property type="term" value="P:cell division"/>
    <property type="evidence" value="ECO:0007669"/>
    <property type="project" value="UniProtKB-KW"/>
</dbReference>
<evidence type="ECO:0000259" key="12">
    <source>
        <dbReference type="Pfam" id="PF03033"/>
    </source>
</evidence>
<dbReference type="GO" id="GO:0050511">
    <property type="term" value="F:undecaprenyldiphospho-muramoylpentapeptide beta-N-acetylglucosaminyltransferase activity"/>
    <property type="evidence" value="ECO:0007669"/>
    <property type="project" value="UniProtKB-UniRule"/>
</dbReference>
<evidence type="ECO:0000256" key="10">
    <source>
        <dbReference type="ARBA" id="ARBA00023316"/>
    </source>
</evidence>
<keyword evidence="8 11" id="KW-0472">Membrane</keyword>
<comment type="function">
    <text evidence="11">Cell wall formation. Catalyzes the transfer of a GlcNAc subunit on undecaprenyl-pyrophosphoryl-MurNAc-pentapeptide (lipid intermediate I) to form undecaprenyl-pyrophosphoryl-MurNAc-(pentapeptide)GlcNAc (lipid intermediate II).</text>
</comment>
<feature type="binding site" evidence="11">
    <location>
        <position position="188"/>
    </location>
    <ligand>
        <name>UDP-N-acetyl-alpha-D-glucosamine</name>
        <dbReference type="ChEBI" id="CHEBI:57705"/>
    </ligand>
</feature>
<feature type="domain" description="Glycosyl transferase family 28 C-terminal" evidence="13">
    <location>
        <begin position="182"/>
        <end position="330"/>
    </location>
</feature>
<evidence type="ECO:0000256" key="8">
    <source>
        <dbReference type="ARBA" id="ARBA00023136"/>
    </source>
</evidence>
<dbReference type="SMR" id="A0A124FFY8"/>
<dbReference type="GO" id="GO:0005975">
    <property type="term" value="P:carbohydrate metabolic process"/>
    <property type="evidence" value="ECO:0007669"/>
    <property type="project" value="InterPro"/>
</dbReference>
<evidence type="ECO:0000256" key="9">
    <source>
        <dbReference type="ARBA" id="ARBA00023306"/>
    </source>
</evidence>
<dbReference type="InterPro" id="IPR004276">
    <property type="entry name" value="GlycoTrans_28_N"/>
</dbReference>
<dbReference type="GO" id="GO:0008360">
    <property type="term" value="P:regulation of cell shape"/>
    <property type="evidence" value="ECO:0007669"/>
    <property type="project" value="UniProtKB-KW"/>
</dbReference>
<evidence type="ECO:0000313" key="15">
    <source>
        <dbReference type="Proteomes" id="UP000058636"/>
    </source>
</evidence>
<comment type="caution">
    <text evidence="14">The sequence shown here is derived from an EMBL/GenBank/DDBJ whole genome shotgun (WGS) entry which is preliminary data.</text>
</comment>
<keyword evidence="5 11" id="KW-0808">Transferase</keyword>
<evidence type="ECO:0000256" key="5">
    <source>
        <dbReference type="ARBA" id="ARBA00022679"/>
    </source>
</evidence>
<accession>A0A124FFY8</accession>
<evidence type="ECO:0000313" key="14">
    <source>
        <dbReference type="EMBL" id="KUK22976.1"/>
    </source>
</evidence>
<feature type="binding site" evidence="11">
    <location>
        <position position="280"/>
    </location>
    <ligand>
        <name>UDP-N-acetyl-alpha-D-glucosamine</name>
        <dbReference type="ChEBI" id="CHEBI:57705"/>
    </ligand>
</feature>
<proteinExistence type="inferred from homology"/>
<dbReference type="CDD" id="cd03785">
    <property type="entry name" value="GT28_MurG"/>
    <property type="match status" value="1"/>
</dbReference>
<dbReference type="PATRIC" id="fig|93930.3.peg.1779"/>
<dbReference type="Gene3D" id="3.40.50.2000">
    <property type="entry name" value="Glycogen Phosphorylase B"/>
    <property type="match status" value="2"/>
</dbReference>
<comment type="caution">
    <text evidence="11">Lacks conserved residue(s) required for the propagation of feature annotation.</text>
</comment>
<comment type="catalytic activity">
    <reaction evidence="11">
        <text>di-trans,octa-cis-undecaprenyl diphospho-N-acetyl-alpha-D-muramoyl-L-alanyl-D-glutamyl-meso-2,6-diaminopimeloyl-D-alanyl-D-alanine + UDP-N-acetyl-alpha-D-glucosamine = di-trans,octa-cis-undecaprenyl diphospho-[N-acetyl-alpha-D-glucosaminyl-(1-&gt;4)]-N-acetyl-alpha-D-muramoyl-L-alanyl-D-glutamyl-meso-2,6-diaminopimeloyl-D-alanyl-D-alanine + UDP + H(+)</text>
        <dbReference type="Rhea" id="RHEA:31227"/>
        <dbReference type="ChEBI" id="CHEBI:15378"/>
        <dbReference type="ChEBI" id="CHEBI:57705"/>
        <dbReference type="ChEBI" id="CHEBI:58223"/>
        <dbReference type="ChEBI" id="CHEBI:61387"/>
        <dbReference type="ChEBI" id="CHEBI:61388"/>
        <dbReference type="EC" id="2.4.1.227"/>
    </reaction>
</comment>
<dbReference type="HAMAP" id="MF_00033">
    <property type="entry name" value="MurG"/>
    <property type="match status" value="1"/>
</dbReference>
<keyword evidence="9 11" id="KW-0131">Cell cycle</keyword>
<dbReference type="PANTHER" id="PTHR21015:SF22">
    <property type="entry name" value="GLYCOSYLTRANSFERASE"/>
    <property type="match status" value="1"/>
</dbReference>
<gene>
    <name evidence="11" type="primary">murG</name>
    <name evidence="14" type="ORF">XD57_0924</name>
</gene>
<feature type="binding site" evidence="11">
    <location>
        <begin position="11"/>
        <end position="13"/>
    </location>
    <ligand>
        <name>UDP-N-acetyl-alpha-D-glucosamine</name>
        <dbReference type="ChEBI" id="CHEBI:57705"/>
    </ligand>
</feature>
<evidence type="ECO:0000256" key="11">
    <source>
        <dbReference type="HAMAP-Rule" id="MF_00033"/>
    </source>
</evidence>
<dbReference type="NCBIfam" id="TIGR01133">
    <property type="entry name" value="murG"/>
    <property type="match status" value="1"/>
</dbReference>
<dbReference type="InterPro" id="IPR006009">
    <property type="entry name" value="GlcNAc_MurG"/>
</dbReference>
<keyword evidence="4 11" id="KW-0328">Glycosyltransferase</keyword>
<comment type="subcellular location">
    <subcellularLocation>
        <location evidence="11">Cell membrane</location>
        <topology evidence="11">Peripheral membrane protein</topology>
        <orientation evidence="11">Cytoplasmic side</orientation>
    </subcellularLocation>
</comment>
<evidence type="ECO:0000256" key="1">
    <source>
        <dbReference type="ARBA" id="ARBA00022475"/>
    </source>
</evidence>
<dbReference type="GO" id="GO:0071555">
    <property type="term" value="P:cell wall organization"/>
    <property type="evidence" value="ECO:0007669"/>
    <property type="project" value="UniProtKB-KW"/>
</dbReference>
<dbReference type="InterPro" id="IPR007235">
    <property type="entry name" value="Glyco_trans_28_C"/>
</dbReference>
<dbReference type="AlphaFoldDB" id="A0A124FFY8"/>
<feature type="binding site" evidence="11">
    <location>
        <position position="127"/>
    </location>
    <ligand>
        <name>UDP-N-acetyl-alpha-D-glucosamine</name>
        <dbReference type="ChEBI" id="CHEBI:57705"/>
    </ligand>
</feature>
<dbReference type="Pfam" id="PF04101">
    <property type="entry name" value="Glyco_tran_28_C"/>
    <property type="match status" value="1"/>
</dbReference>
<keyword evidence="7 11" id="KW-0573">Peptidoglycan synthesis</keyword>
<keyword evidence="10 11" id="KW-0961">Cell wall biogenesis/degradation</keyword>
<dbReference type="GO" id="GO:0005886">
    <property type="term" value="C:plasma membrane"/>
    <property type="evidence" value="ECO:0007669"/>
    <property type="project" value="UniProtKB-SubCell"/>
</dbReference>
<feature type="binding site" evidence="11">
    <location>
        <position position="170"/>
    </location>
    <ligand>
        <name>UDP-N-acetyl-alpha-D-glucosamine</name>
        <dbReference type="ChEBI" id="CHEBI:57705"/>
    </ligand>
</feature>
<comment type="pathway">
    <text evidence="11">Cell wall biogenesis; peptidoglycan biosynthesis.</text>
</comment>
<sequence length="339" mass="37671">MIKVAAAGGGTGGHLYPLLAILETLAKRVDVKVLFFAVKGKIDERVVRKDHPEFETVSIDVRGLLRPLHHPKNLWRTLKIGIATIEVKKHLKRFKPDLVVLTGGYISGVVGLAAKDLGIPIFVHEQNVVPGLAVKVLSQYAKKVFVSFERTRDYLREWQDKIVVTGCPVRETEKEAPLKDFVLVLGGSLGSEAINELMEKVYPELQETQFVHSTGSDDWTERLSVFPNVTALTYIDPMGAYWKKAIASISRAGASTIAEMMYYGVPGILIPWESSAESHQLENALEAERLGYGIVIRENEASPRKIIESIDKVVKKGKIEKMKENPASKISEEILGEIM</sequence>
<dbReference type="PANTHER" id="PTHR21015">
    <property type="entry name" value="UDP-N-ACETYLGLUCOSAMINE--N-ACETYLMURAMYL-(PENTAPEPTIDE) PYROPHOSPHORYL-UNDECAPRENOL N-ACETYLGLUCOSAMINE TRANSFERASE 1"/>
    <property type="match status" value="1"/>
</dbReference>
<feature type="binding site" evidence="11">
    <location>
        <position position="235"/>
    </location>
    <ligand>
        <name>UDP-N-acetyl-alpha-D-glucosamine</name>
        <dbReference type="ChEBI" id="CHEBI:57705"/>
    </ligand>
</feature>
<organism evidence="14 15">
    <name type="scientific">Thermotoga petrophila</name>
    <dbReference type="NCBI Taxonomy" id="93929"/>
    <lineage>
        <taxon>Bacteria</taxon>
        <taxon>Thermotogati</taxon>
        <taxon>Thermotogota</taxon>
        <taxon>Thermotogae</taxon>
        <taxon>Thermotogales</taxon>
        <taxon>Thermotogaceae</taxon>
        <taxon>Thermotoga</taxon>
    </lineage>
</organism>
<keyword evidence="3 11" id="KW-0132">Cell division</keyword>
<dbReference type="GO" id="GO:0009252">
    <property type="term" value="P:peptidoglycan biosynthetic process"/>
    <property type="evidence" value="ECO:0007669"/>
    <property type="project" value="UniProtKB-UniRule"/>
</dbReference>
<reference evidence="14 15" key="1">
    <citation type="journal article" date="2015" name="MBio">
        <title>Genome-Resolved Metagenomic Analysis Reveals Roles for Candidate Phyla and Other Microbial Community Members in Biogeochemical Transformations in Oil Reservoirs.</title>
        <authorList>
            <person name="Hu P."/>
            <person name="Tom L."/>
            <person name="Singh A."/>
            <person name="Thomas B.C."/>
            <person name="Baker B.J."/>
            <person name="Piceno Y.M."/>
            <person name="Andersen G.L."/>
            <person name="Banfield J.F."/>
        </authorList>
    </citation>
    <scope>NUCLEOTIDE SEQUENCE [LARGE SCALE GENOMIC DNA]</scope>
    <source>
        <strain evidence="14">46_26</strain>
    </source>
</reference>
<evidence type="ECO:0000256" key="4">
    <source>
        <dbReference type="ARBA" id="ARBA00022676"/>
    </source>
</evidence>
<dbReference type="EMBL" id="LGFG01000068">
    <property type="protein sequence ID" value="KUK22976.1"/>
    <property type="molecule type" value="Genomic_DNA"/>
</dbReference>
<evidence type="ECO:0000256" key="7">
    <source>
        <dbReference type="ARBA" id="ARBA00022984"/>
    </source>
</evidence>
<keyword evidence="6 11" id="KW-0133">Cell shape</keyword>
<dbReference type="Pfam" id="PF03033">
    <property type="entry name" value="Glyco_transf_28"/>
    <property type="match status" value="1"/>
</dbReference>
<protein>
    <recommendedName>
        <fullName evidence="11">UDP-N-acetylglucosamine--N-acetylmuramyl-(pentapeptide) pyrophosphoryl-undecaprenol N-acetylglucosamine transferase</fullName>
        <ecNumber evidence="11">2.4.1.227</ecNumber>
    </recommendedName>
    <alternativeName>
        <fullName evidence="11">Undecaprenyl-PP-MurNAc-pentapeptide-UDPGlcNAc GlcNAc transferase</fullName>
    </alternativeName>
</protein>
<dbReference type="SUPFAM" id="SSF53756">
    <property type="entry name" value="UDP-Glycosyltransferase/glycogen phosphorylase"/>
    <property type="match status" value="1"/>
</dbReference>
<keyword evidence="2" id="KW-0997">Cell inner membrane</keyword>